<accession>A0A7R9K629</accession>
<sequence length="353" mass="40967">METCDISLVKEEIVEFIETEPQNEAEFDMFGQSGVKTEDSSLTGDLKDTINNEAQRFQTSDVEMKPLWDGFLPIKEQIKDESDTSNSVDEIVKNEIKLYDSFLGIMDSNIVHFTPGDKSEIKLEQDQSSLSRLRLEDIVNHMEGERDVKLKIVLKVLRLEDIALHMEEERNVKLKIVLKLLRLEETVLHMEEDGNVKLKIVQEMLRLEEIVLHMEEDRNEEIALHMEEEGNVKLKIVLKMLRLEDIVSLMEEEGNVKLKIVLKMLRLEDIVSLMEEEGNVKLIIVLKMLRLEDIVFHMEEEGNAHLEVDTKSWSLSSVGFYSCRDVYDVWNLRRDEPNGCMTSDPNNPFISML</sequence>
<evidence type="ECO:0000313" key="1">
    <source>
        <dbReference type="EMBL" id="CAD7605594.1"/>
    </source>
</evidence>
<dbReference type="EMBL" id="OE844539">
    <property type="protein sequence ID" value="CAD7605594.1"/>
    <property type="molecule type" value="Genomic_DNA"/>
</dbReference>
<name>A0A7R9K629_TIMGE</name>
<protein>
    <submittedName>
        <fullName evidence="1">Uncharacterized protein</fullName>
    </submittedName>
</protein>
<reference evidence="1" key="1">
    <citation type="submission" date="2020-11" db="EMBL/GenBank/DDBJ databases">
        <authorList>
            <person name="Tran Van P."/>
        </authorList>
    </citation>
    <scope>NUCLEOTIDE SEQUENCE</scope>
</reference>
<proteinExistence type="predicted"/>
<dbReference type="AlphaFoldDB" id="A0A7R9K629"/>
<organism evidence="1">
    <name type="scientific">Timema genevievae</name>
    <name type="common">Walking stick</name>
    <dbReference type="NCBI Taxonomy" id="629358"/>
    <lineage>
        <taxon>Eukaryota</taxon>
        <taxon>Metazoa</taxon>
        <taxon>Ecdysozoa</taxon>
        <taxon>Arthropoda</taxon>
        <taxon>Hexapoda</taxon>
        <taxon>Insecta</taxon>
        <taxon>Pterygota</taxon>
        <taxon>Neoptera</taxon>
        <taxon>Polyneoptera</taxon>
        <taxon>Phasmatodea</taxon>
        <taxon>Timematodea</taxon>
        <taxon>Timematoidea</taxon>
        <taxon>Timematidae</taxon>
        <taxon>Timema</taxon>
    </lineage>
</organism>
<gene>
    <name evidence="1" type="ORF">TGEB3V08_LOCUS9565</name>
</gene>